<dbReference type="CDD" id="cd00024">
    <property type="entry name" value="CD_CSD"/>
    <property type="match status" value="1"/>
</dbReference>
<dbReference type="EMBL" id="DF237131">
    <property type="protein sequence ID" value="GAQ84248.1"/>
    <property type="molecule type" value="Genomic_DNA"/>
</dbReference>
<dbReference type="AlphaFoldDB" id="A0A1Y1I815"/>
<keyword evidence="6" id="KW-1185">Reference proteome</keyword>
<dbReference type="SUPFAM" id="SSF54160">
    <property type="entry name" value="Chromo domain-like"/>
    <property type="match status" value="1"/>
</dbReference>
<dbReference type="PANTHER" id="PTHR22812">
    <property type="entry name" value="CHROMOBOX PROTEIN"/>
    <property type="match status" value="1"/>
</dbReference>
<gene>
    <name evidence="5" type="ORF">KFL_001820010</name>
</gene>
<feature type="region of interest" description="Disordered" evidence="3">
    <location>
        <begin position="328"/>
        <end position="373"/>
    </location>
</feature>
<dbReference type="InterPro" id="IPR016197">
    <property type="entry name" value="Chromo-like_dom_sf"/>
</dbReference>
<feature type="region of interest" description="Disordered" evidence="3">
    <location>
        <begin position="661"/>
        <end position="681"/>
    </location>
</feature>
<dbReference type="InterPro" id="IPR051219">
    <property type="entry name" value="Heterochromatin_chromo-domain"/>
</dbReference>
<evidence type="ECO:0000259" key="4">
    <source>
        <dbReference type="PROSITE" id="PS50013"/>
    </source>
</evidence>
<feature type="compositionally biased region" description="Low complexity" evidence="3">
    <location>
        <begin position="339"/>
        <end position="349"/>
    </location>
</feature>
<dbReference type="InterPro" id="IPR023780">
    <property type="entry name" value="Chromo_domain"/>
</dbReference>
<dbReference type="Proteomes" id="UP000054558">
    <property type="component" value="Unassembled WGS sequence"/>
</dbReference>
<evidence type="ECO:0000313" key="5">
    <source>
        <dbReference type="EMBL" id="GAQ84248.1"/>
    </source>
</evidence>
<dbReference type="Pfam" id="PF00385">
    <property type="entry name" value="Chromo"/>
    <property type="match status" value="1"/>
</dbReference>
<keyword evidence="2" id="KW-0539">Nucleus</keyword>
<dbReference type="PROSITE" id="PS50013">
    <property type="entry name" value="CHROMO_2"/>
    <property type="match status" value="1"/>
</dbReference>
<evidence type="ECO:0000256" key="1">
    <source>
        <dbReference type="ARBA" id="ARBA00004123"/>
    </source>
</evidence>
<feature type="region of interest" description="Disordered" evidence="3">
    <location>
        <begin position="455"/>
        <end position="491"/>
    </location>
</feature>
<comment type="subcellular location">
    <subcellularLocation>
        <location evidence="1">Nucleus</location>
    </subcellularLocation>
</comment>
<dbReference type="PROSITE" id="PS00598">
    <property type="entry name" value="CHROMO_1"/>
    <property type="match status" value="1"/>
</dbReference>
<sequence length="681" mass="77159">MAAHGERTGEEQRAASSSMNALAYPLSLPAFEVLLECLKRYKQPFPARAEVITDIINAMLPAEQQVTKVQVFNVLDKLKTQEPVFAVRQHLVQQRTANNASWLQLFGDTILSRELLKRHDYNLYYAQTSFSAAVNVHNVLYGLQRFTEAPELGLQHNQHLRTHRGALYVKRFEEGYLLSWVLRFCQELCESQLSEIDLRWPLDVLIHRIIDPFWCQLRDEALEHPKVCRNEFCGRYAHVDGNCKVIRSCCARRDVEMFETAIGRVVKGCPKTPARGKRFCKEHLQEAIQKGQDGDALPPEAGEPGDSDVDDGDNAAESDDEIVFLGEGDQGREQGGATGDVAAADGKTAGRARDKGKGKAPEPDGPQQQEWEVNEDAPVALRTRGRAQLASSGGIWEAERIVKSMVKGGVTIYLVKWKGFPSSENTWETYADVTIGGMGLMNEFKRRQLPDDFYTRDRQDKEEDPADETSQPQQKKRRITSCTPRVSADGKGHTAGTVVMFWCCGHMFPPLEMILSESTTLVHHYFMECFDRVEDLPEYAGMDDMCHWARFAASGGRPDMCAKTKAFVEKVKKLVDKFHYSKNHVGKWCKENVSPFLYPELEGANMSVCEQRFKWFGKYRWLARNMNQRRFQFLLLILTKLDHLQRDAATNRHLQALQAAHPGGRQPTLAGSTKRQVTIQS</sequence>
<organism evidence="5 6">
    <name type="scientific">Klebsormidium nitens</name>
    <name type="common">Green alga</name>
    <name type="synonym">Ulothrix nitens</name>
    <dbReference type="NCBI Taxonomy" id="105231"/>
    <lineage>
        <taxon>Eukaryota</taxon>
        <taxon>Viridiplantae</taxon>
        <taxon>Streptophyta</taxon>
        <taxon>Klebsormidiophyceae</taxon>
        <taxon>Klebsormidiales</taxon>
        <taxon>Klebsormidiaceae</taxon>
        <taxon>Klebsormidium</taxon>
    </lineage>
</organism>
<accession>A0A1Y1I815</accession>
<evidence type="ECO:0000256" key="2">
    <source>
        <dbReference type="ARBA" id="ARBA00023242"/>
    </source>
</evidence>
<feature type="compositionally biased region" description="Acidic residues" evidence="3">
    <location>
        <begin position="303"/>
        <end position="315"/>
    </location>
</feature>
<proteinExistence type="predicted"/>
<evidence type="ECO:0000256" key="3">
    <source>
        <dbReference type="SAM" id="MobiDB-lite"/>
    </source>
</evidence>
<name>A0A1Y1I815_KLENI</name>
<dbReference type="InterPro" id="IPR000953">
    <property type="entry name" value="Chromo/chromo_shadow_dom"/>
</dbReference>
<dbReference type="OrthoDB" id="1918685at2759"/>
<reference evidence="5 6" key="1">
    <citation type="journal article" date="2014" name="Nat. Commun.">
        <title>Klebsormidium flaccidum genome reveals primary factors for plant terrestrial adaptation.</title>
        <authorList>
            <person name="Hori K."/>
            <person name="Maruyama F."/>
            <person name="Fujisawa T."/>
            <person name="Togashi T."/>
            <person name="Yamamoto N."/>
            <person name="Seo M."/>
            <person name="Sato S."/>
            <person name="Yamada T."/>
            <person name="Mori H."/>
            <person name="Tajima N."/>
            <person name="Moriyama T."/>
            <person name="Ikeuchi M."/>
            <person name="Watanabe M."/>
            <person name="Wada H."/>
            <person name="Kobayashi K."/>
            <person name="Saito M."/>
            <person name="Masuda T."/>
            <person name="Sasaki-Sekimoto Y."/>
            <person name="Mashiguchi K."/>
            <person name="Awai K."/>
            <person name="Shimojima M."/>
            <person name="Masuda S."/>
            <person name="Iwai M."/>
            <person name="Nobusawa T."/>
            <person name="Narise T."/>
            <person name="Kondo S."/>
            <person name="Saito H."/>
            <person name="Sato R."/>
            <person name="Murakawa M."/>
            <person name="Ihara Y."/>
            <person name="Oshima-Yamada Y."/>
            <person name="Ohtaka K."/>
            <person name="Satoh M."/>
            <person name="Sonobe K."/>
            <person name="Ishii M."/>
            <person name="Ohtani R."/>
            <person name="Kanamori-Sato M."/>
            <person name="Honoki R."/>
            <person name="Miyazaki D."/>
            <person name="Mochizuki H."/>
            <person name="Umetsu J."/>
            <person name="Higashi K."/>
            <person name="Shibata D."/>
            <person name="Kamiya Y."/>
            <person name="Sato N."/>
            <person name="Nakamura Y."/>
            <person name="Tabata S."/>
            <person name="Ida S."/>
            <person name="Kurokawa K."/>
            <person name="Ohta H."/>
        </authorList>
    </citation>
    <scope>NUCLEOTIDE SEQUENCE [LARGE SCALE GENOMIC DNA]</scope>
    <source>
        <strain evidence="5 6">NIES-2285</strain>
    </source>
</reference>
<dbReference type="Gene3D" id="2.40.50.40">
    <property type="match status" value="1"/>
</dbReference>
<dbReference type="GO" id="GO:0005634">
    <property type="term" value="C:nucleus"/>
    <property type="evidence" value="ECO:0007669"/>
    <property type="project" value="UniProtKB-SubCell"/>
</dbReference>
<dbReference type="SMART" id="SM00298">
    <property type="entry name" value="CHROMO"/>
    <property type="match status" value="1"/>
</dbReference>
<feature type="compositionally biased region" description="Basic and acidic residues" evidence="3">
    <location>
        <begin position="351"/>
        <end position="362"/>
    </location>
</feature>
<dbReference type="InterPro" id="IPR023779">
    <property type="entry name" value="Chromodomain_CS"/>
</dbReference>
<protein>
    <recommendedName>
        <fullName evidence="4">Chromo domain-containing protein</fullName>
    </recommendedName>
</protein>
<evidence type="ECO:0000313" key="6">
    <source>
        <dbReference type="Proteomes" id="UP000054558"/>
    </source>
</evidence>
<feature type="region of interest" description="Disordered" evidence="3">
    <location>
        <begin position="289"/>
        <end position="315"/>
    </location>
</feature>
<feature type="domain" description="Chromo" evidence="4">
    <location>
        <begin position="396"/>
        <end position="456"/>
    </location>
</feature>
<feature type="compositionally biased region" description="Polar residues" evidence="3">
    <location>
        <begin position="669"/>
        <end position="681"/>
    </location>
</feature>